<keyword evidence="1" id="KW-0732">Signal</keyword>
<dbReference type="eggNOG" id="COG3291">
    <property type="taxonomic scope" value="Bacteria"/>
</dbReference>
<dbReference type="Pfam" id="PF13585">
    <property type="entry name" value="CHU_C"/>
    <property type="match status" value="1"/>
</dbReference>
<evidence type="ECO:0000313" key="3">
    <source>
        <dbReference type="Proteomes" id="UP000008641"/>
    </source>
</evidence>
<dbReference type="KEGG" id="wvi:Weevi_1717"/>
<organism evidence="2 3">
    <name type="scientific">Weeksella virosa (strain ATCC 43766 / DSM 16922 / JCM 21250 / CCUG 30538 / CDC 9751 / IAM 14551 / NBRC 16016 / NCTC 11634 / CL345/78)</name>
    <dbReference type="NCBI Taxonomy" id="865938"/>
    <lineage>
        <taxon>Bacteria</taxon>
        <taxon>Pseudomonadati</taxon>
        <taxon>Bacteroidota</taxon>
        <taxon>Flavobacteriia</taxon>
        <taxon>Flavobacteriales</taxon>
        <taxon>Weeksellaceae</taxon>
        <taxon>Weeksella</taxon>
    </lineage>
</organism>
<evidence type="ECO:0008006" key="4">
    <source>
        <dbReference type="Google" id="ProtNLM"/>
    </source>
</evidence>
<name>F0NZY5_WEEVC</name>
<dbReference type="InterPro" id="IPR049804">
    <property type="entry name" value="Choice_anch_L"/>
</dbReference>
<sequence length="764" mass="86644">MKRFFTKQLLFLFFCWLYTSNSAMAQYIEVNTDYSVEELIKDIFLGARNSTCIEIENIRISGWDGPEGKSYGYFSRGTSTFELSEGIILSTGLAKDAKGPNSSLQDFYPKDGSWRGDQDLIDVLDMYGLPSDYILNATFLEFDFVSHLTERISFDYIFLSEEYREENTKYSDAFAFLIKKADSTEPYQNIALIPGTNIPVTSLSINHIHHSNYFGGFNGVHTPTNFNGQTKILKATTKVEKGIKYHIKLVIADHGDRLGRYDSAVILKAGSFVGNIDLGDDLLVENNTALCRGNSHTIDATVADAVVYRWYKNNEELIGQNEPKLEVNEAGMYEVFIELSNGCTVAGKVIVEEYPTAKITENEFFFCDDNFDDVISIQLHDLTERIIEDFYPIYDAKFYLNQHDAELNSKNEISTVELNSSEPEKKIYLRTQTKDCPATVHEISLMMDKKSTFSSNTLLSFCDDDLDGKVEVYLPDFITQDYEYALFYLTAEEAEKNQNAIANAYTLTSSVDLYVRFKESNKCPTIEKISLEFKQPNTSTLLDEVTICKGTTTNLDAGEGFDSYLWSTGETTSTIYGVSVGKYWVKLGSNGCEYLQFVEVKEAEDIVIEKIEIQNQTITIYASGGVPPYEYALDNGNYQTSNSFHQVEVGSHTVKVRSTVLDCHPTEKNFIMLQFQNFISPNGDGKNDVLDFSDLRSKENPSMKIFNRYGKLIFEGTSSNNFIWDGKQNGYRQETGSYWYKLEWTEPGSTQVQKISNSIILKNK</sequence>
<reference evidence="3" key="2">
    <citation type="journal article" date="2011" name="Stand. Genomic Sci.">
        <title>Complete genome sequence of Weeksella virosa type strain (9751T).</title>
        <authorList>
            <person name="Lang E."/>
            <person name="Teshima H."/>
            <person name="Lucas S."/>
            <person name="Lapidus A."/>
            <person name="Hammon N."/>
            <person name="Deshpande S."/>
            <person name="Nolan M."/>
            <person name="Cheng J."/>
            <person name="Pitluck S."/>
            <person name="Liolios K."/>
            <person name="Pagani I."/>
            <person name="Mikhailova N."/>
            <person name="Ivanova N."/>
            <person name="Mavromatis K."/>
            <person name="Pati A."/>
            <person name="Tapia R."/>
            <person name="Han C."/>
            <person name="Goodwin L."/>
            <person name="Chen A."/>
            <person name="Palaniappan K."/>
            <person name="Land M."/>
            <person name="Hauser L."/>
            <person name="Chang Y."/>
            <person name="Jeffries C."/>
            <person name="Brambilla E."/>
            <person name="Kopitz M."/>
            <person name="Rohde M."/>
            <person name="Goker M."/>
            <person name="Tindall B."/>
            <person name="Detter J."/>
            <person name="Woyke T."/>
            <person name="Bristow J."/>
            <person name="Eisen J."/>
            <person name="Markowitz V."/>
            <person name="Hugenholtz P."/>
            <person name="Klenk H."/>
            <person name="Kyrpides N."/>
        </authorList>
    </citation>
    <scope>NUCLEOTIDE SEQUENCE [LARGE SCALE GENOMIC DNA]</scope>
    <source>
        <strain evidence="3">ATCC 43766 / DSM 16922 / JCM 21250 / NBRC 16016 / NCTC 11634 / CL345/78</strain>
    </source>
</reference>
<dbReference type="NCBIfam" id="NF038133">
    <property type="entry name" value="choice_anch_L"/>
    <property type="match status" value="1"/>
</dbReference>
<evidence type="ECO:0000313" key="2">
    <source>
        <dbReference type="EMBL" id="ADX68409.1"/>
    </source>
</evidence>
<protein>
    <recommendedName>
        <fullName evidence="4">Gliding motility-associated C-terminal domain-containing protein</fullName>
    </recommendedName>
</protein>
<dbReference type="NCBIfam" id="TIGR04131">
    <property type="entry name" value="Bac_Flav_CTERM"/>
    <property type="match status" value="1"/>
</dbReference>
<dbReference type="OrthoDB" id="1488818at2"/>
<feature type="signal peptide" evidence="1">
    <location>
        <begin position="1"/>
        <end position="25"/>
    </location>
</feature>
<dbReference type="STRING" id="865938.Weevi_1717"/>
<feature type="chain" id="PRO_5003253628" description="Gliding motility-associated C-terminal domain-containing protein" evidence="1">
    <location>
        <begin position="26"/>
        <end position="764"/>
    </location>
</feature>
<dbReference type="Gene3D" id="2.60.40.10">
    <property type="entry name" value="Immunoglobulins"/>
    <property type="match status" value="1"/>
</dbReference>
<dbReference type="Proteomes" id="UP000008641">
    <property type="component" value="Chromosome"/>
</dbReference>
<gene>
    <name evidence="2" type="ordered locus">Weevi_1717</name>
</gene>
<dbReference type="AlphaFoldDB" id="F0NZY5"/>
<dbReference type="InterPro" id="IPR026341">
    <property type="entry name" value="T9SS_type_B"/>
</dbReference>
<evidence type="ECO:0000256" key="1">
    <source>
        <dbReference type="SAM" id="SignalP"/>
    </source>
</evidence>
<proteinExistence type="predicted"/>
<keyword evidence="3" id="KW-1185">Reference proteome</keyword>
<dbReference type="InterPro" id="IPR013783">
    <property type="entry name" value="Ig-like_fold"/>
</dbReference>
<reference evidence="2 3" key="1">
    <citation type="journal article" date="2011" name="Stand. Genomic Sci.">
        <title>Complete genome sequence of Weeksella virosa type strain (9751).</title>
        <authorList>
            <person name="Lang E."/>
            <person name="Teshima H."/>
            <person name="Lucas S."/>
            <person name="Lapidus A."/>
            <person name="Hammon N."/>
            <person name="Deshpande S."/>
            <person name="Nolan M."/>
            <person name="Cheng J.F."/>
            <person name="Pitluck S."/>
            <person name="Liolios K."/>
            <person name="Pagani I."/>
            <person name="Mikhailova N."/>
            <person name="Ivanova N."/>
            <person name="Mavromatis K."/>
            <person name="Pati A."/>
            <person name="Tapia R."/>
            <person name="Han C."/>
            <person name="Goodwin L."/>
            <person name="Chen A."/>
            <person name="Palaniappan K."/>
            <person name="Land M."/>
            <person name="Hauser L."/>
            <person name="Chang Y.J."/>
            <person name="Jeffries C.D."/>
            <person name="Brambilla E.M."/>
            <person name="Kopitz M."/>
            <person name="Rohde M."/>
            <person name="Goker M."/>
            <person name="Tindall B.J."/>
            <person name="Detter J.C."/>
            <person name="Woyke T."/>
            <person name="Bristow J."/>
            <person name="Eisen J.A."/>
            <person name="Markowitz V."/>
            <person name="Hugenholtz P."/>
            <person name="Klenk H.P."/>
            <person name="Kyrpides N.C."/>
        </authorList>
    </citation>
    <scope>NUCLEOTIDE SEQUENCE [LARGE SCALE GENOMIC DNA]</scope>
    <source>
        <strain evidence="3">ATCC 43766 / DSM 16922 / JCM 21250 / NBRC 16016 / NCTC 11634 / CL345/78</strain>
    </source>
</reference>
<dbReference type="HOGENOM" id="CLU_011210_0_0_10"/>
<dbReference type="EMBL" id="CP002455">
    <property type="protein sequence ID" value="ADX68409.1"/>
    <property type="molecule type" value="Genomic_DNA"/>
</dbReference>
<accession>F0NZY5</accession>